<dbReference type="Proteomes" id="UP001234581">
    <property type="component" value="Unassembled WGS sequence"/>
</dbReference>
<accession>A0AAD7UX75</accession>
<gene>
    <name evidence="2" type="ORF">O0I10_009998</name>
</gene>
<name>A0AAD7UX75_9FUNG</name>
<dbReference type="RefSeq" id="XP_058339216.1">
    <property type="nucleotide sequence ID" value="XM_058489981.1"/>
</dbReference>
<evidence type="ECO:0000256" key="1">
    <source>
        <dbReference type="SAM" id="SignalP"/>
    </source>
</evidence>
<evidence type="ECO:0000313" key="2">
    <source>
        <dbReference type="EMBL" id="KAJ8654302.1"/>
    </source>
</evidence>
<keyword evidence="3" id="KW-1185">Reference proteome</keyword>
<evidence type="ECO:0000313" key="3">
    <source>
        <dbReference type="Proteomes" id="UP001234581"/>
    </source>
</evidence>
<protein>
    <submittedName>
        <fullName evidence="2">Uncharacterized protein</fullName>
    </submittedName>
</protein>
<dbReference type="EMBL" id="JARTCD010000063">
    <property type="protein sequence ID" value="KAJ8654302.1"/>
    <property type="molecule type" value="Genomic_DNA"/>
</dbReference>
<proteinExistence type="predicted"/>
<organism evidence="2 3">
    <name type="scientific">Lichtheimia ornata</name>
    <dbReference type="NCBI Taxonomy" id="688661"/>
    <lineage>
        <taxon>Eukaryota</taxon>
        <taxon>Fungi</taxon>
        <taxon>Fungi incertae sedis</taxon>
        <taxon>Mucoromycota</taxon>
        <taxon>Mucoromycotina</taxon>
        <taxon>Mucoromycetes</taxon>
        <taxon>Mucorales</taxon>
        <taxon>Lichtheimiaceae</taxon>
        <taxon>Lichtheimia</taxon>
    </lineage>
</organism>
<feature type="signal peptide" evidence="1">
    <location>
        <begin position="1"/>
        <end position="27"/>
    </location>
</feature>
<comment type="caution">
    <text evidence="2">The sequence shown here is derived from an EMBL/GenBank/DDBJ whole genome shotgun (WGS) entry which is preliminary data.</text>
</comment>
<feature type="chain" id="PRO_5041963440" evidence="1">
    <location>
        <begin position="28"/>
        <end position="227"/>
    </location>
</feature>
<dbReference type="GeneID" id="83217402"/>
<reference evidence="2 3" key="1">
    <citation type="submission" date="2023-03" db="EMBL/GenBank/DDBJ databases">
        <title>Genome sequence of Lichtheimia ornata CBS 291.66.</title>
        <authorList>
            <person name="Mohabir J.T."/>
            <person name="Shea T.P."/>
            <person name="Kurbessoian T."/>
            <person name="Berby B."/>
            <person name="Fontaine J."/>
            <person name="Livny J."/>
            <person name="Gnirke A."/>
            <person name="Stajich J.E."/>
            <person name="Cuomo C.A."/>
        </authorList>
    </citation>
    <scope>NUCLEOTIDE SEQUENCE [LARGE SCALE GENOMIC DNA]</scope>
    <source>
        <strain evidence="2">CBS 291.66</strain>
    </source>
</reference>
<keyword evidence="1" id="KW-0732">Signal</keyword>
<dbReference type="AlphaFoldDB" id="A0AAD7UX75"/>
<sequence length="227" mass="25603">MWFSLSTARLMVICRLTSLTVDHTVSATINSVRVASFFFGFDMTLVIQQCSIVGIRLCMDSSSAKLFGGKMLNRLSYGFAYQGRFHSLKSDHQPQLCVDFSSSWKLVMDAAIMVNHSWINEQRLRHLSINRPYYIVGLFSLPSTGHLLLCASETTSSNFYIFWCRQALSCLTAVMVVDNPFDGYPATHTYYRWIISAAITRQQSATGLISYCQQHLLDPLVVPTIGQ</sequence>